<gene>
    <name evidence="1" type="ORF">BP01DRAFT_393929</name>
</gene>
<proteinExistence type="predicted"/>
<dbReference type="GeneID" id="37079510"/>
<dbReference type="AlphaFoldDB" id="A0A318Z6I6"/>
<dbReference type="Proteomes" id="UP000248349">
    <property type="component" value="Unassembled WGS sequence"/>
</dbReference>
<dbReference type="OrthoDB" id="5046242at2759"/>
<dbReference type="Gene3D" id="3.90.660.10">
    <property type="match status" value="1"/>
</dbReference>
<accession>A0A318Z6I6</accession>
<sequence length="165" mass="18601">MSTLPSSRRRVKTRSKALLLPRGYMISRLKCDEATPACNQYWTARIEQAVISTSTGRCSSELGPIYLPIDDDDTTLPGRFWTATGTSDSEFVFAFSDHNGTQPSRASGTWCIGFKYNGDLNQKTDGEHIVQRFKCDVRSDDNIEAYATQESMNDPRSSYEYVCRI</sequence>
<organism evidence="1 2">
    <name type="scientific">Aspergillus saccharolyticus JOP 1030-1</name>
    <dbReference type="NCBI Taxonomy" id="1450539"/>
    <lineage>
        <taxon>Eukaryota</taxon>
        <taxon>Fungi</taxon>
        <taxon>Dikarya</taxon>
        <taxon>Ascomycota</taxon>
        <taxon>Pezizomycotina</taxon>
        <taxon>Eurotiomycetes</taxon>
        <taxon>Eurotiomycetidae</taxon>
        <taxon>Eurotiales</taxon>
        <taxon>Aspergillaceae</taxon>
        <taxon>Aspergillus</taxon>
        <taxon>Aspergillus subgen. Circumdati</taxon>
    </lineage>
</organism>
<keyword evidence="2" id="KW-1185">Reference proteome</keyword>
<name>A0A318Z6I6_9EURO</name>
<dbReference type="EMBL" id="KZ821248">
    <property type="protein sequence ID" value="PYH42911.1"/>
    <property type="molecule type" value="Genomic_DNA"/>
</dbReference>
<dbReference type="STRING" id="1450539.A0A318Z6I6"/>
<evidence type="ECO:0000313" key="2">
    <source>
        <dbReference type="Proteomes" id="UP000248349"/>
    </source>
</evidence>
<evidence type="ECO:0000313" key="1">
    <source>
        <dbReference type="EMBL" id="PYH42911.1"/>
    </source>
</evidence>
<dbReference type="RefSeq" id="XP_025428893.1">
    <property type="nucleotide sequence ID" value="XM_025578281.1"/>
</dbReference>
<reference evidence="1 2" key="1">
    <citation type="submission" date="2016-12" db="EMBL/GenBank/DDBJ databases">
        <title>The genomes of Aspergillus section Nigri reveals drivers in fungal speciation.</title>
        <authorList>
            <consortium name="DOE Joint Genome Institute"/>
            <person name="Vesth T.C."/>
            <person name="Nybo J."/>
            <person name="Theobald S."/>
            <person name="Brandl J."/>
            <person name="Frisvad J.C."/>
            <person name="Nielsen K.F."/>
            <person name="Lyhne E.K."/>
            <person name="Kogle M.E."/>
            <person name="Kuo A."/>
            <person name="Riley R."/>
            <person name="Clum A."/>
            <person name="Nolan M."/>
            <person name="Lipzen A."/>
            <person name="Salamov A."/>
            <person name="Henrissat B."/>
            <person name="Wiebenga A."/>
            <person name="De Vries R.P."/>
            <person name="Grigoriev I.V."/>
            <person name="Mortensen U.H."/>
            <person name="Andersen M.R."/>
            <person name="Baker S.E."/>
        </authorList>
    </citation>
    <scope>NUCLEOTIDE SEQUENCE [LARGE SCALE GENOMIC DNA]</scope>
    <source>
        <strain evidence="1 2">JOP 1030-1</strain>
    </source>
</reference>
<protein>
    <submittedName>
        <fullName evidence="1">Uncharacterized protein</fullName>
    </submittedName>
</protein>